<organism evidence="2 3">
    <name type="scientific">Solanum tuberosum</name>
    <name type="common">Potato</name>
    <dbReference type="NCBI Taxonomy" id="4113"/>
    <lineage>
        <taxon>Eukaryota</taxon>
        <taxon>Viridiplantae</taxon>
        <taxon>Streptophyta</taxon>
        <taxon>Embryophyta</taxon>
        <taxon>Tracheophyta</taxon>
        <taxon>Spermatophyta</taxon>
        <taxon>Magnoliopsida</taxon>
        <taxon>eudicotyledons</taxon>
        <taxon>Gunneridae</taxon>
        <taxon>Pentapetalae</taxon>
        <taxon>asterids</taxon>
        <taxon>lamiids</taxon>
        <taxon>Solanales</taxon>
        <taxon>Solanaceae</taxon>
        <taxon>Solanoideae</taxon>
        <taxon>Solaneae</taxon>
        <taxon>Solanum</taxon>
    </lineage>
</organism>
<comment type="caution">
    <text evidence="2">The sequence shown here is derived from an EMBL/GenBank/DDBJ whole genome shotgun (WGS) entry which is preliminary data.</text>
</comment>
<evidence type="ECO:0000313" key="2">
    <source>
        <dbReference type="EMBL" id="KAH0758842.1"/>
    </source>
</evidence>
<dbReference type="InterPro" id="IPR023780">
    <property type="entry name" value="Chromo_domain"/>
</dbReference>
<sequence>MAIRKNVVQAAEDVIMQRQQFLQLLKDNLHAAQARMKFFAGNRRTDKEFAVGDLVYLKLLPYRQTSLALQRNLKLNSKYYGPYLVIARIVQPVAILQRQIVKQNNVAIVKMLVQWSNLPPEDATWEDYQHLRTTFPNFSPDP</sequence>
<dbReference type="SUPFAM" id="SSF54160">
    <property type="entry name" value="Chromo domain-like"/>
    <property type="match status" value="1"/>
</dbReference>
<protein>
    <recommendedName>
        <fullName evidence="1">Chromo domain-containing protein</fullName>
    </recommendedName>
</protein>
<dbReference type="EMBL" id="JAIVGD010000015">
    <property type="protein sequence ID" value="KAH0758842.1"/>
    <property type="molecule type" value="Genomic_DNA"/>
</dbReference>
<proteinExistence type="predicted"/>
<dbReference type="InterPro" id="IPR016197">
    <property type="entry name" value="Chromo-like_dom_sf"/>
</dbReference>
<dbReference type="Proteomes" id="UP000826656">
    <property type="component" value="Unassembled WGS sequence"/>
</dbReference>
<feature type="domain" description="Chromo" evidence="1">
    <location>
        <begin position="92"/>
        <end position="136"/>
    </location>
</feature>
<name>A0ABQ7V632_SOLTU</name>
<gene>
    <name evidence="2" type="ORF">KY290_022335</name>
</gene>
<dbReference type="Gene3D" id="2.40.50.40">
    <property type="match status" value="1"/>
</dbReference>
<dbReference type="Pfam" id="PF00385">
    <property type="entry name" value="Chromo"/>
    <property type="match status" value="1"/>
</dbReference>
<reference evidence="2 3" key="1">
    <citation type="journal article" date="2021" name="bioRxiv">
        <title>Chromosome-scale and haplotype-resolved genome assembly of a tetraploid potato cultivar.</title>
        <authorList>
            <person name="Sun H."/>
            <person name="Jiao W.-B."/>
            <person name="Krause K."/>
            <person name="Campoy J.A."/>
            <person name="Goel M."/>
            <person name="Folz-Donahue K."/>
            <person name="Kukat C."/>
            <person name="Huettel B."/>
            <person name="Schneeberger K."/>
        </authorList>
    </citation>
    <scope>NUCLEOTIDE SEQUENCE [LARGE SCALE GENOMIC DNA]</scope>
    <source>
        <strain evidence="2">SolTubOtavaFocal</strain>
        <tissue evidence="2">Leaves</tissue>
    </source>
</reference>
<evidence type="ECO:0000313" key="3">
    <source>
        <dbReference type="Proteomes" id="UP000826656"/>
    </source>
</evidence>
<accession>A0ABQ7V632</accession>
<evidence type="ECO:0000259" key="1">
    <source>
        <dbReference type="Pfam" id="PF00385"/>
    </source>
</evidence>
<keyword evidence="3" id="KW-1185">Reference proteome</keyword>